<dbReference type="BioCyc" id="MHAE859194:G1GR7-782-MONOMER"/>
<evidence type="ECO:0000313" key="12">
    <source>
        <dbReference type="Proteomes" id="UP000007952"/>
    </source>
</evidence>
<dbReference type="EC" id="2.1.1.72" evidence="2"/>
<comment type="catalytic activity">
    <reaction evidence="7">
        <text>a 2'-deoxyadenosine in DNA + S-adenosyl-L-methionine = an N(6)-methyl-2'-deoxyadenosine in DNA + S-adenosyl-L-homocysteine + H(+)</text>
        <dbReference type="Rhea" id="RHEA:15197"/>
        <dbReference type="Rhea" id="RHEA-COMP:12418"/>
        <dbReference type="Rhea" id="RHEA-COMP:12419"/>
        <dbReference type="ChEBI" id="CHEBI:15378"/>
        <dbReference type="ChEBI" id="CHEBI:57856"/>
        <dbReference type="ChEBI" id="CHEBI:59789"/>
        <dbReference type="ChEBI" id="CHEBI:90615"/>
        <dbReference type="ChEBI" id="CHEBI:90616"/>
        <dbReference type="EC" id="2.1.1.72"/>
    </reaction>
</comment>
<keyword evidence="5" id="KW-0949">S-adenosyl-L-methionine</keyword>
<dbReference type="eggNOG" id="COG0286">
    <property type="taxonomic scope" value="Bacteria"/>
</dbReference>
<feature type="domain" description="N6 adenine-specific DNA methyltransferase N-terminal" evidence="10">
    <location>
        <begin position="7"/>
        <end position="160"/>
    </location>
</feature>
<dbReference type="NCBIfam" id="TIGR00497">
    <property type="entry name" value="hsdM"/>
    <property type="match status" value="1"/>
</dbReference>
<dbReference type="InterPro" id="IPR003356">
    <property type="entry name" value="DNA_methylase_A-5"/>
</dbReference>
<reference key="2">
    <citation type="submission" date="2011-05" db="EMBL/GenBank/DDBJ databases">
        <title>The Genome of Mycoplasma haemofelis Strain Ohio2, a pathogenic hemoplasma of the cat.</title>
        <authorList>
            <person name="Santos A.P."/>
            <person name="Guimaraes A.M.S."/>
            <person name="SanMiguel P.J."/>
            <person name="Martin S.W."/>
            <person name="Messick J.B."/>
        </authorList>
    </citation>
    <scope>NUCLEOTIDE SEQUENCE</scope>
    <source>
        <strain>Ohio2</strain>
    </source>
</reference>
<dbReference type="Proteomes" id="UP000007952">
    <property type="component" value="Chromosome"/>
</dbReference>
<organism evidence="11 12">
    <name type="scientific">Mycoplasma haemofelis (strain Ohio2)</name>
    <dbReference type="NCBI Taxonomy" id="859194"/>
    <lineage>
        <taxon>Bacteria</taxon>
        <taxon>Bacillati</taxon>
        <taxon>Mycoplasmatota</taxon>
        <taxon>Mollicutes</taxon>
        <taxon>Mycoplasmataceae</taxon>
        <taxon>Mycoplasma</taxon>
    </lineage>
</organism>
<dbReference type="InterPro" id="IPR038333">
    <property type="entry name" value="T1MK-like_N_sf"/>
</dbReference>
<dbReference type="Pfam" id="PF12161">
    <property type="entry name" value="HsdM_N"/>
    <property type="match status" value="1"/>
</dbReference>
<evidence type="ECO:0000256" key="7">
    <source>
        <dbReference type="ARBA" id="ARBA00047942"/>
    </source>
</evidence>
<reference evidence="11 12" key="1">
    <citation type="journal article" date="2011" name="J. Bacteriol.">
        <title>Complete genome sequences of two hemotropic Mycoplasmas, Mycoplasma haemofelis strain Ohio2 and Mycoplasma suis strain Illinois.</title>
        <authorList>
            <person name="Messick J.B."/>
            <person name="Santos A.P."/>
            <person name="Guimaraes A.M."/>
        </authorList>
    </citation>
    <scope>NUCLEOTIDE SEQUENCE [LARGE SCALE GENOMIC DNA]</scope>
    <source>
        <strain evidence="11 12">Ohio2</strain>
    </source>
</reference>
<dbReference type="REBASE" id="134974">
    <property type="entry name" value="M.MhaO2ORF784P"/>
</dbReference>
<dbReference type="Gene3D" id="3.40.50.150">
    <property type="entry name" value="Vaccinia Virus protein VP39"/>
    <property type="match status" value="1"/>
</dbReference>
<dbReference type="InterPro" id="IPR022749">
    <property type="entry name" value="D12N6_MeTrfase_N"/>
</dbReference>
<dbReference type="Pfam" id="PF02384">
    <property type="entry name" value="N6_Mtase"/>
    <property type="match status" value="1"/>
</dbReference>
<feature type="coiled-coil region" evidence="8">
    <location>
        <begin position="475"/>
        <end position="502"/>
    </location>
</feature>
<evidence type="ECO:0000256" key="6">
    <source>
        <dbReference type="ARBA" id="ARBA00022747"/>
    </source>
</evidence>
<dbReference type="InterPro" id="IPR004546">
    <property type="entry name" value="Restrct_endonuc_T1M"/>
</dbReference>
<evidence type="ECO:0000259" key="10">
    <source>
        <dbReference type="Pfam" id="PF12161"/>
    </source>
</evidence>
<dbReference type="InterPro" id="IPR051537">
    <property type="entry name" value="DNA_Adenine_Mtase"/>
</dbReference>
<feature type="domain" description="DNA methylase adenine-specific" evidence="9">
    <location>
        <begin position="171"/>
        <end position="478"/>
    </location>
</feature>
<dbReference type="AlphaFoldDB" id="F6FIK5"/>
<dbReference type="PRINTS" id="PR00507">
    <property type="entry name" value="N12N6MTFRASE"/>
</dbReference>
<dbReference type="KEGG" id="mhf:MHF_0784"/>
<dbReference type="PANTHER" id="PTHR42933:SF1">
    <property type="entry name" value="SITE-SPECIFIC DNA-METHYLTRANSFERASE (ADENINE-SPECIFIC)"/>
    <property type="match status" value="1"/>
</dbReference>
<name>F6FIK5_MYCHI</name>
<dbReference type="EMBL" id="CP002808">
    <property type="protein sequence ID" value="AEG73053.1"/>
    <property type="molecule type" value="Genomic_DNA"/>
</dbReference>
<dbReference type="SUPFAM" id="SSF53335">
    <property type="entry name" value="S-adenosyl-L-methionine-dependent methyltransferases"/>
    <property type="match status" value="1"/>
</dbReference>
<dbReference type="STRING" id="859194.MHF_0784"/>
<accession>F6FIK5</accession>
<dbReference type="GO" id="GO:0009307">
    <property type="term" value="P:DNA restriction-modification system"/>
    <property type="evidence" value="ECO:0007669"/>
    <property type="project" value="UniProtKB-KW"/>
</dbReference>
<evidence type="ECO:0000256" key="3">
    <source>
        <dbReference type="ARBA" id="ARBA00022603"/>
    </source>
</evidence>
<dbReference type="InterPro" id="IPR029063">
    <property type="entry name" value="SAM-dependent_MTases_sf"/>
</dbReference>
<keyword evidence="8" id="KW-0175">Coiled coil</keyword>
<dbReference type="InterPro" id="IPR002052">
    <property type="entry name" value="DNA_methylase_N6_adenine_CS"/>
</dbReference>
<evidence type="ECO:0000259" key="9">
    <source>
        <dbReference type="Pfam" id="PF02384"/>
    </source>
</evidence>
<keyword evidence="3 11" id="KW-0489">Methyltransferase</keyword>
<keyword evidence="6" id="KW-0680">Restriction system</keyword>
<keyword evidence="4 11" id="KW-0808">Transferase</keyword>
<evidence type="ECO:0000256" key="2">
    <source>
        <dbReference type="ARBA" id="ARBA00011900"/>
    </source>
</evidence>
<dbReference type="PROSITE" id="PS00092">
    <property type="entry name" value="N6_MTASE"/>
    <property type="match status" value="1"/>
</dbReference>
<evidence type="ECO:0000313" key="11">
    <source>
        <dbReference type="EMBL" id="AEG73053.1"/>
    </source>
</evidence>
<evidence type="ECO:0000256" key="8">
    <source>
        <dbReference type="SAM" id="Coils"/>
    </source>
</evidence>
<dbReference type="GO" id="GO:0008170">
    <property type="term" value="F:N-methyltransferase activity"/>
    <property type="evidence" value="ECO:0007669"/>
    <property type="project" value="InterPro"/>
</dbReference>
<comment type="similarity">
    <text evidence="1">Belongs to the N(4)/N(6)-methyltransferase family.</text>
</comment>
<dbReference type="GO" id="GO:0003677">
    <property type="term" value="F:DNA binding"/>
    <property type="evidence" value="ECO:0007669"/>
    <property type="project" value="InterPro"/>
</dbReference>
<protein>
    <recommendedName>
        <fullName evidence="2">site-specific DNA-methyltransferase (adenine-specific)</fullName>
        <ecNumber evidence="2">2.1.1.72</ecNumber>
    </recommendedName>
</protein>
<dbReference type="GO" id="GO:0009007">
    <property type="term" value="F:site-specific DNA-methyltransferase (adenine-specific) activity"/>
    <property type="evidence" value="ECO:0007669"/>
    <property type="project" value="UniProtKB-EC"/>
</dbReference>
<evidence type="ECO:0000256" key="5">
    <source>
        <dbReference type="ARBA" id="ARBA00022691"/>
    </source>
</evidence>
<dbReference type="HOGENOM" id="CLU_013049_0_1_14"/>
<gene>
    <name evidence="11" type="ordered locus">MHF_0784</name>
</gene>
<evidence type="ECO:0000256" key="4">
    <source>
        <dbReference type="ARBA" id="ARBA00022679"/>
    </source>
</evidence>
<evidence type="ECO:0000256" key="1">
    <source>
        <dbReference type="ARBA" id="ARBA00006594"/>
    </source>
</evidence>
<dbReference type="Gene3D" id="1.20.1260.30">
    <property type="match status" value="1"/>
</dbReference>
<dbReference type="GO" id="GO:0032259">
    <property type="term" value="P:methylation"/>
    <property type="evidence" value="ECO:0007669"/>
    <property type="project" value="UniProtKB-KW"/>
</dbReference>
<proteinExistence type="inferred from homology"/>
<sequence length="513" mass="58171">MVSKDVANKIWSACDKLRSNMDGTEMKNYILPVMFYRFISEKISQYVNDNFGKGGSDYSLWEVDKAKKINSSLVQGLGCSLLPIHLFQNLKKDIDGNPEEGVLDLGKKLNEAFTYLEESSLHTSSASNFRNLLVNTNWNDVKLGGTLSKRNEIIADLVNIVNEMEFGSDYEDNLGDVYEFLISRYASNGGKKGGEFYTPARVSELLSKIVIFEKEKVSKVYDPTCGSGSLLLKFMKMYGRDKGVKVYGQENNVTTYNLCRMNMFIHGMSFNDFDICLGDTLGEPCLTHEEGMFDVVISNPPYSLKWKSDGDKQIANDSRFRDQGGFAPKDKADFAFIQHALSRLKKDGVAAIVCATGILTRMGREENIRKFLVENNYVHAVIHIAKDLFYGTGIETVILVLKKEKSDDKILFIDATQKFIKSSNKNDLSLENVEEILRLYGDRKSEEFLSYLASNKEVVDNKYDLGVKAYVKRRIEKEEVNIKELVSDIKKSVEKINSLRTEIEEMFDSMLSE</sequence>
<dbReference type="PANTHER" id="PTHR42933">
    <property type="entry name" value="SLR6095 PROTEIN"/>
    <property type="match status" value="1"/>
</dbReference>